<dbReference type="AlphaFoldDB" id="A0A9P6B7H3"/>
<dbReference type="Proteomes" id="UP000886523">
    <property type="component" value="Unassembled WGS sequence"/>
</dbReference>
<keyword evidence="3" id="KW-1185">Reference proteome</keyword>
<feature type="region of interest" description="Disordered" evidence="1">
    <location>
        <begin position="1"/>
        <end position="60"/>
    </location>
</feature>
<sequence>MILGYRLNRNPHNEDPPNDLRQQPTTQTHAKHKPQTVTHRTNTPKPHMSHEPRTPQMATPAAAGAVIKDVASCLINNPTPIPPCNNNATREMEVPHTCCSGCVSCVFNALVWVFARPRKFESCLAGSKLSLCCVQSKLLQTSTLTLVDNFFGSSDPRNTGVYWEISLLSLSTSFHRD</sequence>
<feature type="compositionally biased region" description="Polar residues" evidence="1">
    <location>
        <begin position="35"/>
        <end position="44"/>
    </location>
</feature>
<gene>
    <name evidence="2" type="ORF">BS47DRAFT_1337596</name>
</gene>
<evidence type="ECO:0000256" key="1">
    <source>
        <dbReference type="SAM" id="MobiDB-lite"/>
    </source>
</evidence>
<dbReference type="EMBL" id="MU128920">
    <property type="protein sequence ID" value="KAF9519041.1"/>
    <property type="molecule type" value="Genomic_DNA"/>
</dbReference>
<evidence type="ECO:0000313" key="3">
    <source>
        <dbReference type="Proteomes" id="UP000886523"/>
    </source>
</evidence>
<reference evidence="2" key="1">
    <citation type="journal article" date="2020" name="Nat. Commun.">
        <title>Large-scale genome sequencing of mycorrhizal fungi provides insights into the early evolution of symbiotic traits.</title>
        <authorList>
            <person name="Miyauchi S."/>
            <person name="Kiss E."/>
            <person name="Kuo A."/>
            <person name="Drula E."/>
            <person name="Kohler A."/>
            <person name="Sanchez-Garcia M."/>
            <person name="Morin E."/>
            <person name="Andreopoulos B."/>
            <person name="Barry K.W."/>
            <person name="Bonito G."/>
            <person name="Buee M."/>
            <person name="Carver A."/>
            <person name="Chen C."/>
            <person name="Cichocki N."/>
            <person name="Clum A."/>
            <person name="Culley D."/>
            <person name="Crous P.W."/>
            <person name="Fauchery L."/>
            <person name="Girlanda M."/>
            <person name="Hayes R.D."/>
            <person name="Keri Z."/>
            <person name="LaButti K."/>
            <person name="Lipzen A."/>
            <person name="Lombard V."/>
            <person name="Magnuson J."/>
            <person name="Maillard F."/>
            <person name="Murat C."/>
            <person name="Nolan M."/>
            <person name="Ohm R.A."/>
            <person name="Pangilinan J."/>
            <person name="Pereira M.F."/>
            <person name="Perotto S."/>
            <person name="Peter M."/>
            <person name="Pfister S."/>
            <person name="Riley R."/>
            <person name="Sitrit Y."/>
            <person name="Stielow J.B."/>
            <person name="Szollosi G."/>
            <person name="Zifcakova L."/>
            <person name="Stursova M."/>
            <person name="Spatafora J.W."/>
            <person name="Tedersoo L."/>
            <person name="Vaario L.M."/>
            <person name="Yamada A."/>
            <person name="Yan M."/>
            <person name="Wang P."/>
            <person name="Xu J."/>
            <person name="Bruns T."/>
            <person name="Baldrian P."/>
            <person name="Vilgalys R."/>
            <person name="Dunand C."/>
            <person name="Henrissat B."/>
            <person name="Grigoriev I.V."/>
            <person name="Hibbett D."/>
            <person name="Nagy L.G."/>
            <person name="Martin F.M."/>
        </authorList>
    </citation>
    <scope>NUCLEOTIDE SEQUENCE</scope>
    <source>
        <strain evidence="2">UP504</strain>
    </source>
</reference>
<proteinExistence type="predicted"/>
<comment type="caution">
    <text evidence="2">The sequence shown here is derived from an EMBL/GenBank/DDBJ whole genome shotgun (WGS) entry which is preliminary data.</text>
</comment>
<organism evidence="2 3">
    <name type="scientific">Hydnum rufescens UP504</name>
    <dbReference type="NCBI Taxonomy" id="1448309"/>
    <lineage>
        <taxon>Eukaryota</taxon>
        <taxon>Fungi</taxon>
        <taxon>Dikarya</taxon>
        <taxon>Basidiomycota</taxon>
        <taxon>Agaricomycotina</taxon>
        <taxon>Agaricomycetes</taxon>
        <taxon>Cantharellales</taxon>
        <taxon>Hydnaceae</taxon>
        <taxon>Hydnum</taxon>
    </lineage>
</organism>
<protein>
    <submittedName>
        <fullName evidence="2">Uncharacterized protein</fullName>
    </submittedName>
</protein>
<accession>A0A9P6B7H3</accession>
<evidence type="ECO:0000313" key="2">
    <source>
        <dbReference type="EMBL" id="KAF9519041.1"/>
    </source>
</evidence>
<name>A0A9P6B7H3_9AGAM</name>